<feature type="non-terminal residue" evidence="3">
    <location>
        <position position="1130"/>
    </location>
</feature>
<evidence type="ECO:0000256" key="1">
    <source>
        <dbReference type="SAM" id="MobiDB-lite"/>
    </source>
</evidence>
<dbReference type="OrthoDB" id="10526265at2759"/>
<reference evidence="3 4" key="1">
    <citation type="journal article" date="2010" name="Nat. Biotechnol.">
        <title>Genome sequence of the model mushroom Schizophyllum commune.</title>
        <authorList>
            <person name="Ohm R.A."/>
            <person name="de Jong J.F."/>
            <person name="Lugones L.G."/>
            <person name="Aerts A."/>
            <person name="Kothe E."/>
            <person name="Stajich J.E."/>
            <person name="de Vries R.P."/>
            <person name="Record E."/>
            <person name="Levasseur A."/>
            <person name="Baker S.E."/>
            <person name="Bartholomew K.A."/>
            <person name="Coutinho P.M."/>
            <person name="Erdmann S."/>
            <person name="Fowler T.J."/>
            <person name="Gathman A.C."/>
            <person name="Lombard V."/>
            <person name="Henrissat B."/>
            <person name="Knabe N."/>
            <person name="Kuees U."/>
            <person name="Lilly W.W."/>
            <person name="Lindquist E."/>
            <person name="Lucas S."/>
            <person name="Magnuson J.K."/>
            <person name="Piumi F."/>
            <person name="Raudaskoski M."/>
            <person name="Salamov A."/>
            <person name="Schmutz J."/>
            <person name="Schwarze F.W.M.R."/>
            <person name="vanKuyk P.A."/>
            <person name="Horton J.S."/>
            <person name="Grigoriev I.V."/>
            <person name="Woesten H.A.B."/>
        </authorList>
    </citation>
    <scope>NUCLEOTIDE SEQUENCE [LARGE SCALE GENOMIC DNA]</scope>
    <source>
        <strain evidence="4">H4-8 / FGSC 9210</strain>
    </source>
</reference>
<protein>
    <submittedName>
        <fullName evidence="3">Uncharacterized protein</fullName>
    </submittedName>
</protein>
<proteinExistence type="predicted"/>
<gene>
    <name evidence="3" type="ORF">SCHCODRAFT_103430</name>
</gene>
<feature type="compositionally biased region" description="Pro residues" evidence="1">
    <location>
        <begin position="629"/>
        <end position="645"/>
    </location>
</feature>
<keyword evidence="2" id="KW-0812">Transmembrane</keyword>
<keyword evidence="2" id="KW-0472">Membrane</keyword>
<organism evidence="4">
    <name type="scientific">Schizophyllum commune (strain H4-8 / FGSC 9210)</name>
    <name type="common">Split gill fungus</name>
    <dbReference type="NCBI Taxonomy" id="578458"/>
    <lineage>
        <taxon>Eukaryota</taxon>
        <taxon>Fungi</taxon>
        <taxon>Dikarya</taxon>
        <taxon>Basidiomycota</taxon>
        <taxon>Agaricomycotina</taxon>
        <taxon>Agaricomycetes</taxon>
        <taxon>Agaricomycetidae</taxon>
        <taxon>Agaricales</taxon>
        <taxon>Schizophyllaceae</taxon>
        <taxon>Schizophyllum</taxon>
    </lineage>
</organism>
<dbReference type="InParanoid" id="D8PM36"/>
<feature type="region of interest" description="Disordered" evidence="1">
    <location>
        <begin position="603"/>
        <end position="777"/>
    </location>
</feature>
<feature type="region of interest" description="Disordered" evidence="1">
    <location>
        <begin position="879"/>
        <end position="969"/>
    </location>
</feature>
<dbReference type="GeneID" id="9589009"/>
<feature type="transmembrane region" description="Helical" evidence="2">
    <location>
        <begin position="1088"/>
        <end position="1108"/>
    </location>
</feature>
<feature type="region of interest" description="Disordered" evidence="1">
    <location>
        <begin position="170"/>
        <end position="232"/>
    </location>
</feature>
<feature type="compositionally biased region" description="Polar residues" evidence="1">
    <location>
        <begin position="815"/>
        <end position="833"/>
    </location>
</feature>
<dbReference type="RefSeq" id="XP_003036997.1">
    <property type="nucleotide sequence ID" value="XM_003036951.1"/>
</dbReference>
<feature type="compositionally biased region" description="Basic and acidic residues" evidence="1">
    <location>
        <begin position="753"/>
        <end position="767"/>
    </location>
</feature>
<keyword evidence="2" id="KW-1133">Transmembrane helix</keyword>
<feature type="compositionally biased region" description="Polar residues" evidence="1">
    <location>
        <begin position="952"/>
        <end position="967"/>
    </location>
</feature>
<dbReference type="KEGG" id="scm:SCHCO_02567991"/>
<feature type="compositionally biased region" description="Basic and acidic residues" evidence="1">
    <location>
        <begin position="697"/>
        <end position="707"/>
    </location>
</feature>
<dbReference type="PANTHER" id="PTHR24216">
    <property type="entry name" value="PAXILLIN-RELATED"/>
    <property type="match status" value="1"/>
</dbReference>
<dbReference type="VEuPathDB" id="FungiDB:SCHCODRAFT_02567991"/>
<name>D8PM36_SCHCM</name>
<feature type="region of interest" description="Disordered" evidence="1">
    <location>
        <begin position="815"/>
        <end position="836"/>
    </location>
</feature>
<dbReference type="HOGENOM" id="CLU_279149_0_0_1"/>
<feature type="compositionally biased region" description="Low complexity" evidence="1">
    <location>
        <begin position="916"/>
        <end position="925"/>
    </location>
</feature>
<accession>D8PM36</accession>
<keyword evidence="4" id="KW-1185">Reference proteome</keyword>
<sequence length="1130" mass="123881">MTLQARRFSIQYAWPEGVSLFTRMEASRPTEGPYLRIPYLPNLSMSTSSEDSDVPADRTAFVADWLAAQPGVSGASVTREPRMASRDKVTSDARPQPSQTSLKIAVFICWLADCVTLGMFGLGPLRSPDSFQCLRLVEEEHVLMPGDFEAQSHNRVRFLQAPAVRIISPAPSVEELSQPDAGGEVYPESDTVSSDRQDLVPQSGPCPPPHPRAEASSKSMKGAHSPRPALHPATALLPVPRSFSPSIPSTPHIAHSLTPHSPESDLIIEHAILRSSRTPLLSIVHLDANDWYRAEGLTTLHVSMMMKFLSDGPPGLLCVRMRVQHDSHKKVDDVYLYANMLWNDAWKGFERWCRGLAEERAANDFVRRILTRAAALSTMGDGQEVKKFSALVEWAVYRDGGNIGSTGTKVTEIQFPSTTGTPRAPSDGAADGAGQFTPVDRRASTGRPTSGPAVTEIEFPSSEPQSSASRVLRVVVARSVLLKRSPKQLSVACLGHFLLVHGLPEMGWIAGQTTWFRRHMANLLYLSVMPVRTGDLMTLYLRDGSRHILVTDTGLNSREDRQMSVGLAPGPGIVYVQNYGDRERTRKDSSDFIGSIARVFRGKSHKTRLRRTSETCPVPAHRRSMSTPTLPPVRYPHNGAPPPIPYALKSVRCGRSGDNGRCYEQQSHNHRQGTYASSDQPKNARSESQATTTSRASQDRSRYEEQAQKPMRNPSLSQYGHSGSPLYSRRRSSFFGRMFGQRARPNSVSSTRPTEELHETPSWHDDSGLGSTIPTRWGPYPLRDSGVAYDTKNTIYHSASEIPSTPQQVPLITLTPASGKTPSEPPSTDSSLLSRWHRPARRVEDVQERAQTSRPLVVCGQLNPYSRQWPAAQTPLAQTLGLTPEPSPSTPRSPQPEWAQRPQGTPYPGNAQVPASESSSSSYPSCNGDAGLPSPSPSPFPVPPAPLLHIDTGSTMAQGPVPQTSPSEEPILTADERSAVPLRSPMTLIGQLQSALQDVSRHAAAQHQHQTGNGTHVVRVDTATDATEGPRSHILSSDAEPSSIYESRGTTTATMTVSSAPTASRKSEVEVVEVLAVQKEQARRVLDFLFFWFFLCFVMMFTLIWPLAEKLHAQMEVDADPGLADDVLYL</sequence>
<feature type="compositionally biased region" description="Low complexity" evidence="1">
    <location>
        <begin position="733"/>
        <end position="742"/>
    </location>
</feature>
<dbReference type="Proteomes" id="UP000007431">
    <property type="component" value="Unassembled WGS sequence"/>
</dbReference>
<feature type="compositionally biased region" description="Basic and acidic residues" evidence="1">
    <location>
        <begin position="79"/>
        <end position="91"/>
    </location>
</feature>
<evidence type="ECO:0000256" key="2">
    <source>
        <dbReference type="SAM" id="Phobius"/>
    </source>
</evidence>
<feature type="region of interest" description="Disordered" evidence="1">
    <location>
        <begin position="72"/>
        <end position="96"/>
    </location>
</feature>
<feature type="region of interest" description="Disordered" evidence="1">
    <location>
        <begin position="413"/>
        <end position="462"/>
    </location>
</feature>
<dbReference type="EMBL" id="GL377302">
    <property type="protein sequence ID" value="EFJ02095.1"/>
    <property type="molecule type" value="Genomic_DNA"/>
</dbReference>
<evidence type="ECO:0000313" key="4">
    <source>
        <dbReference type="Proteomes" id="UP000007431"/>
    </source>
</evidence>
<feature type="compositionally biased region" description="Pro residues" evidence="1">
    <location>
        <begin position="885"/>
        <end position="894"/>
    </location>
</feature>
<feature type="compositionally biased region" description="Pro residues" evidence="1">
    <location>
        <begin position="934"/>
        <end position="946"/>
    </location>
</feature>
<evidence type="ECO:0000313" key="3">
    <source>
        <dbReference type="EMBL" id="EFJ02095.1"/>
    </source>
</evidence>
<dbReference type="AlphaFoldDB" id="D8PM36"/>
<feature type="compositionally biased region" description="Polar residues" evidence="1">
    <location>
        <begin position="672"/>
        <end position="696"/>
    </location>
</feature>